<dbReference type="Proteomes" id="UP000023152">
    <property type="component" value="Unassembled WGS sequence"/>
</dbReference>
<organism evidence="2 3">
    <name type="scientific">Reticulomyxa filosa</name>
    <dbReference type="NCBI Taxonomy" id="46433"/>
    <lineage>
        <taxon>Eukaryota</taxon>
        <taxon>Sar</taxon>
        <taxon>Rhizaria</taxon>
        <taxon>Retaria</taxon>
        <taxon>Foraminifera</taxon>
        <taxon>Monothalamids</taxon>
        <taxon>Reticulomyxidae</taxon>
        <taxon>Reticulomyxa</taxon>
    </lineage>
</organism>
<proteinExistence type="predicted"/>
<dbReference type="Gene3D" id="3.30.420.40">
    <property type="match status" value="2"/>
</dbReference>
<feature type="region of interest" description="Disordered" evidence="1">
    <location>
        <begin position="460"/>
        <end position="485"/>
    </location>
</feature>
<accession>X6MDA2</accession>
<dbReference type="EMBL" id="ASPP01022871">
    <property type="protein sequence ID" value="ETO11020.1"/>
    <property type="molecule type" value="Genomic_DNA"/>
</dbReference>
<reference evidence="2 3" key="1">
    <citation type="journal article" date="2013" name="Curr. Biol.">
        <title>The Genome of the Foraminiferan Reticulomyxa filosa.</title>
        <authorList>
            <person name="Glockner G."/>
            <person name="Hulsmann N."/>
            <person name="Schleicher M."/>
            <person name="Noegel A.A."/>
            <person name="Eichinger L."/>
            <person name="Gallinger C."/>
            <person name="Pawlowski J."/>
            <person name="Sierra R."/>
            <person name="Euteneuer U."/>
            <person name="Pillet L."/>
            <person name="Moustafa A."/>
            <person name="Platzer M."/>
            <person name="Groth M."/>
            <person name="Szafranski K."/>
            <person name="Schliwa M."/>
        </authorList>
    </citation>
    <scope>NUCLEOTIDE SEQUENCE [LARGE SCALE GENOMIC DNA]</scope>
</reference>
<name>X6MDA2_RETFI</name>
<dbReference type="PANTHER" id="PTHR14187:SF5">
    <property type="entry name" value="HEAT SHOCK 70 KDA PROTEIN 12A"/>
    <property type="match status" value="1"/>
</dbReference>
<evidence type="ECO:0000313" key="3">
    <source>
        <dbReference type="Proteomes" id="UP000023152"/>
    </source>
</evidence>
<dbReference type="OMA" id="HEGWIYL"/>
<dbReference type="OrthoDB" id="2963168at2759"/>
<dbReference type="PANTHER" id="PTHR14187">
    <property type="entry name" value="ALPHA KINASE/ELONGATION FACTOR 2 KINASE"/>
    <property type="match status" value="1"/>
</dbReference>
<evidence type="ECO:0000256" key="1">
    <source>
        <dbReference type="SAM" id="MobiDB-lite"/>
    </source>
</evidence>
<sequence length="485" mass="55912">MKVLKDIKVEKIEDVQWVVTVPAIWSNTAKNKMREAALRAGLIKRDIFNHLKIIVLNGPKKKKKKTECGSIAARRYCDLKKDDKYILLDLGGGTADIACHCMWDNMRVSQIHAPSGGPWGSTYIDEAFWGILCEMFGREMMEEFKVKCPNSFIRLKEDFRLAKHNYKPTPSEPPIVEISSIIDFMDKRDIDIDTMVKKVKEYKLKDKSGIIELDEDIGSLCIGHEGWIYLMEQVVDPLIKHVHTLLMKRPLQGCQTMLCVGGLSTSHYVIQRLRDEFITKHKMIKTITKPEEPILAVMEGAVRFGMDPSSIVAYVMTYTYGLRCARVWAEYDGEDGKIWSEEDHMYIFEHGFEVFTRKNDKMNVYDPPIVKYFQPLKKGNKEITVEIHRSDDEDPKRCTDATVCARGTFELPGDWWEGTGAEEKEIPIAFFFNRAEIQVKRLFWPPKLFAVIDTPNSNSLTENLPFPKKSKEDNNLDPKKKNNKI</sequence>
<protein>
    <submittedName>
        <fullName evidence="2">Uncharacterized protein</fullName>
    </submittedName>
</protein>
<keyword evidence="3" id="KW-1185">Reference proteome</keyword>
<comment type="caution">
    <text evidence="2">The sequence shown here is derived from an EMBL/GenBank/DDBJ whole genome shotgun (WGS) entry which is preliminary data.</text>
</comment>
<dbReference type="AlphaFoldDB" id="X6MDA2"/>
<dbReference type="InterPro" id="IPR043129">
    <property type="entry name" value="ATPase_NBD"/>
</dbReference>
<dbReference type="SUPFAM" id="SSF53067">
    <property type="entry name" value="Actin-like ATPase domain"/>
    <property type="match status" value="1"/>
</dbReference>
<feature type="compositionally biased region" description="Basic and acidic residues" evidence="1">
    <location>
        <begin position="469"/>
        <end position="485"/>
    </location>
</feature>
<dbReference type="Gene3D" id="3.90.640.10">
    <property type="entry name" value="Actin, Chain A, domain 4"/>
    <property type="match status" value="1"/>
</dbReference>
<evidence type="ECO:0000313" key="2">
    <source>
        <dbReference type="EMBL" id="ETO11020.1"/>
    </source>
</evidence>
<gene>
    <name evidence="2" type="ORF">RFI_26357</name>
</gene>